<accession>A0ABX2L8M8</accession>
<evidence type="ECO:0000313" key="2">
    <source>
        <dbReference type="Proteomes" id="UP001016761"/>
    </source>
</evidence>
<proteinExistence type="predicted"/>
<keyword evidence="2" id="KW-1185">Reference proteome</keyword>
<dbReference type="EMBL" id="JABUQZ010000001">
    <property type="protein sequence ID" value="NUC72577.1"/>
    <property type="molecule type" value="Genomic_DNA"/>
</dbReference>
<organism evidence="1 2">
    <name type="scientific">Haloterrigena gelatinilytica</name>
    <dbReference type="NCBI Taxonomy" id="2741724"/>
    <lineage>
        <taxon>Archaea</taxon>
        <taxon>Methanobacteriati</taxon>
        <taxon>Methanobacteriota</taxon>
        <taxon>Stenosarchaea group</taxon>
        <taxon>Halobacteria</taxon>
        <taxon>Halobacteriales</taxon>
        <taxon>Natrialbaceae</taxon>
        <taxon>Haloterrigena</taxon>
    </lineage>
</organism>
<name>A0ABX2L8M8_9EURY</name>
<gene>
    <name evidence="1" type="ORF">HTZ84_09690</name>
</gene>
<dbReference type="Proteomes" id="UP001016761">
    <property type="component" value="Unassembled WGS sequence"/>
</dbReference>
<comment type="caution">
    <text evidence="1">The sequence shown here is derived from an EMBL/GenBank/DDBJ whole genome shotgun (WGS) entry which is preliminary data.</text>
</comment>
<sequence>MAAHRNELVGVAVEIAPLDVLLDFLAGAVSLDRRGQVVVGLLDDLEERRAGSRFEQEVEVVLGQFGLGSGLVADLDLVGWWSSVDAPRLFMTYFKL</sequence>
<reference evidence="1 2" key="1">
    <citation type="submission" date="2020-06" db="EMBL/GenBank/DDBJ databases">
        <title>Haloterrigena sp. nov., an extremely halophilic archaeon isolated from a saline sediment.</title>
        <authorList>
            <person name="Liu B.-B."/>
        </authorList>
    </citation>
    <scope>NUCLEOTIDE SEQUENCE [LARGE SCALE GENOMIC DNA]</scope>
    <source>
        <strain evidence="1 2">SYSU A558-1</strain>
    </source>
</reference>
<evidence type="ECO:0000313" key="1">
    <source>
        <dbReference type="EMBL" id="NUC72577.1"/>
    </source>
</evidence>
<dbReference type="RefSeq" id="WP_174680486.1">
    <property type="nucleotide sequence ID" value="NZ_JABUQZ010000001.1"/>
</dbReference>
<protein>
    <submittedName>
        <fullName evidence="1">Uncharacterized protein</fullName>
    </submittedName>
</protein>